<evidence type="ECO:0000313" key="9">
    <source>
        <dbReference type="EMBL" id="KAK4495303.1"/>
    </source>
</evidence>
<dbReference type="EMBL" id="JAXOVC010000012">
    <property type="protein sequence ID" value="KAK4495303.1"/>
    <property type="molecule type" value="Genomic_DNA"/>
</dbReference>
<feature type="repeat" description="WD" evidence="5">
    <location>
        <begin position="124"/>
        <end position="157"/>
    </location>
</feature>
<accession>A0ABR0E1L7</accession>
<comment type="similarity">
    <text evidence="2 6">Belongs to the WD repeat IPI3/WDR18 family.</text>
</comment>
<keyword evidence="4" id="KW-0677">Repeat</keyword>
<gene>
    <name evidence="9" type="ORF">PRZ48_013633</name>
</gene>
<keyword evidence="6" id="KW-0539">Nucleus</keyword>
<evidence type="ECO:0000256" key="1">
    <source>
        <dbReference type="ARBA" id="ARBA00002355"/>
    </source>
</evidence>
<keyword evidence="6" id="KW-0698">rRNA processing</keyword>
<dbReference type="Proteomes" id="UP001305779">
    <property type="component" value="Unassembled WGS sequence"/>
</dbReference>
<keyword evidence="10" id="KW-1185">Reference proteome</keyword>
<dbReference type="InterPro" id="IPR036322">
    <property type="entry name" value="WD40_repeat_dom_sf"/>
</dbReference>
<dbReference type="SUPFAM" id="SSF50978">
    <property type="entry name" value="WD40 repeat-like"/>
    <property type="match status" value="1"/>
</dbReference>
<evidence type="ECO:0000256" key="5">
    <source>
        <dbReference type="PROSITE-ProRule" id="PRU00221"/>
    </source>
</evidence>
<evidence type="ECO:0000313" key="10">
    <source>
        <dbReference type="Proteomes" id="UP001305779"/>
    </source>
</evidence>
<reference evidence="9 10" key="1">
    <citation type="journal article" date="2023" name="G3 (Bethesda)">
        <title>A chromosome-level genome assembly of Zasmidium syzygii isolated from banana leaves.</title>
        <authorList>
            <person name="van Westerhoven A.C."/>
            <person name="Mehrabi R."/>
            <person name="Talebi R."/>
            <person name="Steentjes M.B.F."/>
            <person name="Corcolon B."/>
            <person name="Chong P.A."/>
            <person name="Kema G.H.J."/>
            <person name="Seidl M.F."/>
        </authorList>
    </citation>
    <scope>NUCLEOTIDE SEQUENCE [LARGE SCALE GENOMIC DNA]</scope>
    <source>
        <strain evidence="9 10">P124</strain>
    </source>
</reference>
<dbReference type="PROSITE" id="PS50082">
    <property type="entry name" value="WD_REPEATS_2"/>
    <property type="match status" value="2"/>
</dbReference>
<feature type="compositionally biased region" description="Acidic residues" evidence="8">
    <location>
        <begin position="521"/>
        <end position="532"/>
    </location>
</feature>
<protein>
    <recommendedName>
        <fullName evidence="6">Pre-rRNA-processing protein IPI3</fullName>
    </recommendedName>
</protein>
<name>A0ABR0E1L7_ZASCE</name>
<comment type="subunit">
    <text evidence="6">Component of the RIX1 complex, composed of IPI1, RIX1/IPI2 and IPI3 in a 1:2:2 stoichiometry. The complex interacts (via RIX1) with MDN1 (via its hexameric AAA ATPase ring) and the pre-60S ribosome particles.</text>
</comment>
<keyword evidence="7" id="KW-0175">Coiled coil</keyword>
<feature type="repeat" description="WD" evidence="5">
    <location>
        <begin position="175"/>
        <end position="219"/>
    </location>
</feature>
<evidence type="ECO:0000256" key="4">
    <source>
        <dbReference type="ARBA" id="ARBA00022737"/>
    </source>
</evidence>
<dbReference type="InterPro" id="IPR015943">
    <property type="entry name" value="WD40/YVTN_repeat-like_dom_sf"/>
</dbReference>
<dbReference type="InterPro" id="IPR045227">
    <property type="entry name" value="WDR18/Ipi3/RID3"/>
</dbReference>
<evidence type="ECO:0000256" key="8">
    <source>
        <dbReference type="SAM" id="MobiDB-lite"/>
    </source>
</evidence>
<evidence type="ECO:0000256" key="6">
    <source>
        <dbReference type="RuleBase" id="RU369067"/>
    </source>
</evidence>
<feature type="region of interest" description="Disordered" evidence="8">
    <location>
        <begin position="501"/>
        <end position="532"/>
    </location>
</feature>
<dbReference type="SMART" id="SM00320">
    <property type="entry name" value="WD40"/>
    <property type="match status" value="6"/>
</dbReference>
<evidence type="ECO:0000256" key="3">
    <source>
        <dbReference type="ARBA" id="ARBA00022574"/>
    </source>
</evidence>
<feature type="coiled-coil region" evidence="7">
    <location>
        <begin position="460"/>
        <end position="494"/>
    </location>
</feature>
<evidence type="ECO:0000256" key="7">
    <source>
        <dbReference type="SAM" id="Coils"/>
    </source>
</evidence>
<dbReference type="InterPro" id="IPR001680">
    <property type="entry name" value="WD40_rpt"/>
</dbReference>
<comment type="function">
    <text evidence="1 6">Component of the RIX1 complex required for processing of ITS2 sequences from 35S pre-rRNA.</text>
</comment>
<feature type="compositionally biased region" description="Basic residues" evidence="8">
    <location>
        <begin position="506"/>
        <end position="515"/>
    </location>
</feature>
<dbReference type="Gene3D" id="2.130.10.10">
    <property type="entry name" value="YVTN repeat-like/Quinoprotein amine dehydrogenase"/>
    <property type="match status" value="2"/>
</dbReference>
<keyword evidence="3 5" id="KW-0853">WD repeat</keyword>
<comment type="caution">
    <text evidence="9">The sequence shown here is derived from an EMBL/GenBank/DDBJ whole genome shotgun (WGS) entry which is preliminary data.</text>
</comment>
<comment type="subcellular location">
    <subcellularLocation>
        <location evidence="6">Nucleus</location>
    </subcellularLocation>
</comment>
<organism evidence="9 10">
    <name type="scientific">Zasmidium cellare</name>
    <name type="common">Wine cellar mold</name>
    <name type="synonym">Racodium cellare</name>
    <dbReference type="NCBI Taxonomy" id="395010"/>
    <lineage>
        <taxon>Eukaryota</taxon>
        <taxon>Fungi</taxon>
        <taxon>Dikarya</taxon>
        <taxon>Ascomycota</taxon>
        <taxon>Pezizomycotina</taxon>
        <taxon>Dothideomycetes</taxon>
        <taxon>Dothideomycetidae</taxon>
        <taxon>Mycosphaerellales</taxon>
        <taxon>Mycosphaerellaceae</taxon>
        <taxon>Zasmidium</taxon>
    </lineage>
</organism>
<dbReference type="PANTHER" id="PTHR18763:SF0">
    <property type="entry name" value="WD REPEAT-CONTAINING PROTEIN 18"/>
    <property type="match status" value="1"/>
</dbReference>
<dbReference type="PROSITE" id="PS50294">
    <property type="entry name" value="WD_REPEATS_REGION"/>
    <property type="match status" value="1"/>
</dbReference>
<dbReference type="PANTHER" id="PTHR18763">
    <property type="entry name" value="WD-REPEAT PROTEIN 18"/>
    <property type="match status" value="1"/>
</dbReference>
<sequence length="532" mass="57366">MLTEHFIASVGTPTKPPGTNIAKDAAIFLHEFQPLSQQRSIFKKSATAPNCLAVSESHIFAAQADRGVVHVYNREKGNQEATVPFTERISSITLACNDSVLILGTVEGRIFLWETYSGRQVTTTQAHLQAVTSVRVDATSNFLLSASKDSTVHVWSIPALLSFSSAGDVSPLRTFSSHRAEITALVLGHSASHCNFAVSASKDRTCLVWDYRTNHLLRTYLLPGVPLCLSLDPADRAIYVGYENGSIQQLDLYASSAGSLDTVQNGKDATSPVQPPASSIWKVADSSHGATLSLDVSFDGSVVVSGHESGFILSWDVARGSFGSTQTQHPLPGPVNCVSVLPVTGFATSSFKNSQKNTKIHEIVKPKFAAFDSADSGTVPGNYAVQVQFPKDLHLSRANQQPSDFMAALTAPAFPTALLDEGLCELASWGKGASNQANGHTEVVDDDYMALDEPSGGADKLSLEDENAQLKLELDALRRVQKKSFEKMEKLSEERKALLKREQARLSRKGSKKTNGKIDPQSDDDLTDEDSG</sequence>
<evidence type="ECO:0000256" key="2">
    <source>
        <dbReference type="ARBA" id="ARBA00010143"/>
    </source>
</evidence>
<proteinExistence type="inferred from homology"/>
<dbReference type="Pfam" id="PF00400">
    <property type="entry name" value="WD40"/>
    <property type="match status" value="2"/>
</dbReference>